<keyword evidence="5 16" id="KW-0820">tRNA-binding</keyword>
<evidence type="ECO:0000256" key="9">
    <source>
        <dbReference type="ARBA" id="ARBA00022840"/>
    </source>
</evidence>
<dbReference type="Pfam" id="PF03147">
    <property type="entry name" value="FDX-ACB"/>
    <property type="match status" value="1"/>
</dbReference>
<evidence type="ECO:0000256" key="12">
    <source>
        <dbReference type="ARBA" id="ARBA00022917"/>
    </source>
</evidence>
<dbReference type="SUPFAM" id="SSF46955">
    <property type="entry name" value="Putative DNA-binding domain"/>
    <property type="match status" value="1"/>
</dbReference>
<comment type="catalytic activity">
    <reaction evidence="14 15">
        <text>tRNA(Phe) + L-phenylalanine + ATP = L-phenylalanyl-tRNA(Phe) + AMP + diphosphate + H(+)</text>
        <dbReference type="Rhea" id="RHEA:19413"/>
        <dbReference type="Rhea" id="RHEA-COMP:9668"/>
        <dbReference type="Rhea" id="RHEA-COMP:9699"/>
        <dbReference type="ChEBI" id="CHEBI:15378"/>
        <dbReference type="ChEBI" id="CHEBI:30616"/>
        <dbReference type="ChEBI" id="CHEBI:33019"/>
        <dbReference type="ChEBI" id="CHEBI:58095"/>
        <dbReference type="ChEBI" id="CHEBI:78442"/>
        <dbReference type="ChEBI" id="CHEBI:78531"/>
        <dbReference type="ChEBI" id="CHEBI:456215"/>
        <dbReference type="EC" id="6.1.1.20"/>
    </reaction>
</comment>
<evidence type="ECO:0000259" key="19">
    <source>
        <dbReference type="PROSITE" id="PS51483"/>
    </source>
</evidence>
<evidence type="ECO:0000256" key="5">
    <source>
        <dbReference type="ARBA" id="ARBA00022555"/>
    </source>
</evidence>
<feature type="binding site" evidence="15">
    <location>
        <position position="471"/>
    </location>
    <ligand>
        <name>Mg(2+)</name>
        <dbReference type="ChEBI" id="CHEBI:18420"/>
        <note>shared with alpha subunit</note>
    </ligand>
</feature>
<dbReference type="Gene3D" id="3.50.40.10">
    <property type="entry name" value="Phenylalanyl-trna Synthetase, Chain B, domain 3"/>
    <property type="match status" value="1"/>
</dbReference>
<evidence type="ECO:0000256" key="15">
    <source>
        <dbReference type="HAMAP-Rule" id="MF_00283"/>
    </source>
</evidence>
<dbReference type="InterPro" id="IPR041616">
    <property type="entry name" value="PheRS_beta_core"/>
</dbReference>
<dbReference type="GO" id="GO:0004826">
    <property type="term" value="F:phenylalanine-tRNA ligase activity"/>
    <property type="evidence" value="ECO:0007669"/>
    <property type="project" value="UniProtKB-EC"/>
</dbReference>
<comment type="caution">
    <text evidence="20">The sequence shown here is derived from an EMBL/GenBank/DDBJ whole genome shotgun (WGS) entry which is preliminary data.</text>
</comment>
<dbReference type="Pfam" id="PF03484">
    <property type="entry name" value="B5"/>
    <property type="match status" value="1"/>
</dbReference>
<evidence type="ECO:0000256" key="10">
    <source>
        <dbReference type="ARBA" id="ARBA00022842"/>
    </source>
</evidence>
<dbReference type="Pfam" id="PF01588">
    <property type="entry name" value="tRNA_bind"/>
    <property type="match status" value="1"/>
</dbReference>
<dbReference type="PROSITE" id="PS51447">
    <property type="entry name" value="FDX_ACB"/>
    <property type="match status" value="1"/>
</dbReference>
<proteinExistence type="inferred from homology"/>
<comment type="subunit">
    <text evidence="3 15">Tetramer of two alpha and two beta subunits.</text>
</comment>
<evidence type="ECO:0000259" key="18">
    <source>
        <dbReference type="PROSITE" id="PS51447"/>
    </source>
</evidence>
<evidence type="ECO:0000313" key="21">
    <source>
        <dbReference type="Proteomes" id="UP001597267"/>
    </source>
</evidence>
<keyword evidence="8 15" id="KW-0547">Nucleotide-binding</keyword>
<name>A0ABW4J979_9LACO</name>
<dbReference type="InterPro" id="IPR009061">
    <property type="entry name" value="DNA-bd_dom_put_sf"/>
</dbReference>
<evidence type="ECO:0000256" key="3">
    <source>
        <dbReference type="ARBA" id="ARBA00011209"/>
    </source>
</evidence>
<dbReference type="Proteomes" id="UP001597267">
    <property type="component" value="Unassembled WGS sequence"/>
</dbReference>
<dbReference type="InterPro" id="IPR005146">
    <property type="entry name" value="B3/B4_tRNA-bd"/>
</dbReference>
<dbReference type="SMART" id="SM00874">
    <property type="entry name" value="B5"/>
    <property type="match status" value="1"/>
</dbReference>
<dbReference type="Gene3D" id="3.30.56.10">
    <property type="match status" value="2"/>
</dbReference>
<dbReference type="InterPro" id="IPR004532">
    <property type="entry name" value="Phe-tRNA-ligase_IIc_bsu_bact"/>
</dbReference>
<evidence type="ECO:0000256" key="4">
    <source>
        <dbReference type="ARBA" id="ARBA00022490"/>
    </source>
</evidence>
<dbReference type="PROSITE" id="PS51483">
    <property type="entry name" value="B5"/>
    <property type="match status" value="1"/>
</dbReference>
<feature type="domain" description="FDX-ACB" evidence="18">
    <location>
        <begin position="712"/>
        <end position="805"/>
    </location>
</feature>
<evidence type="ECO:0000256" key="14">
    <source>
        <dbReference type="ARBA" id="ARBA00049255"/>
    </source>
</evidence>
<dbReference type="SMART" id="SM00896">
    <property type="entry name" value="FDX-ACB"/>
    <property type="match status" value="1"/>
</dbReference>
<dbReference type="PANTHER" id="PTHR10947">
    <property type="entry name" value="PHENYLALANYL-TRNA SYNTHETASE BETA CHAIN AND LEUCINE-RICH REPEAT-CONTAINING PROTEIN 47"/>
    <property type="match status" value="1"/>
</dbReference>
<feature type="binding site" evidence="15">
    <location>
        <position position="468"/>
    </location>
    <ligand>
        <name>Mg(2+)</name>
        <dbReference type="ChEBI" id="CHEBI:18420"/>
        <note>shared with alpha subunit</note>
    </ligand>
</feature>
<dbReference type="CDD" id="cd00769">
    <property type="entry name" value="PheRS_beta_core"/>
    <property type="match status" value="1"/>
</dbReference>
<keyword evidence="7 15" id="KW-0479">Metal-binding</keyword>
<evidence type="ECO:0000256" key="8">
    <source>
        <dbReference type="ARBA" id="ARBA00022741"/>
    </source>
</evidence>
<gene>
    <name evidence="15 20" type="primary">pheT</name>
    <name evidence="20" type="ORF">ACFQ5M_11705</name>
</gene>
<evidence type="ECO:0000259" key="17">
    <source>
        <dbReference type="PROSITE" id="PS50886"/>
    </source>
</evidence>
<dbReference type="SUPFAM" id="SSF56037">
    <property type="entry name" value="PheT/TilS domain"/>
    <property type="match status" value="1"/>
</dbReference>
<sequence length="805" mass="89315">MKISYQWLQDYIKLTEDPDVLADKVSRTGIEVAGVDYPSRGLKKIVVGHINQVEPHPDSDHLHICQVDVGEAEAYQIVCGAPNVAAGQDVIVALPNSRIADNVKIKKSKMRGVVSQGMICALQEIGFSDSVVPKDYANGIYVFTEPVTVGEPVFKYLGMDDAILDFDITPNRADTLGMHGTAWEVGAMYNEKPQFKKPVVTESQTPARDLLKVTVENKAKVPAYYLRVVENIKIKPSPMWLQIRLWHAGVRPINNVVDITNYIMLTYGQPLHAFDYDKLGPKQIVVRNAKADEPLTTLDGVERTLTTEDLVITDGVAPLGFAGVMGGLDSEITDTTKTVVLESALFNGTSIRKTAQRHNLRTDASTRFEKGIDNASIQEALEAAASLLTELADAQVAKGILVGNDYVAEDTVVAIKVSRINHVLGTTLSTDTITDIFERLGFGVKLETDDQLMVSVPPRRWDISIQADLIEEVARMYGYDNLPSTLPVVAMNPGKFNPQQQFIRRAKQMMQASGLSEVISYGLTTETKATQFLMTQNDVLTKLDWPMTVDHAYLRLNLISGLLNDVAYNIARNQTDLAIYEQGRAFTKTEAAIRPDEREYLAGAVTGLVKQANWLQTKQAADFYYLKGIVDQFLTAHNYTGAVTYVPNEKRPEMHPGRTADIYVGTQFVGFIGQVHPAIAKAYDINETYVFQLDLTTLLTLTSERLISQSAPKYPAVTRDIALLLEKDVSNEQVVTIIQRRGGQYLQNIQLFDVYQGKNIKLGHKSLAYSLTFQNSEATLTEDAINEQMAKIVDHLKAEVHAEIR</sequence>
<keyword evidence="10 15" id="KW-0460">Magnesium</keyword>
<dbReference type="InterPro" id="IPR020825">
    <property type="entry name" value="Phe-tRNA_synthase-like_B3/B4"/>
</dbReference>
<feature type="binding site" evidence="15">
    <location>
        <position position="462"/>
    </location>
    <ligand>
        <name>Mg(2+)</name>
        <dbReference type="ChEBI" id="CHEBI:18420"/>
        <note>shared with alpha subunit</note>
    </ligand>
</feature>
<protein>
    <recommendedName>
        <fullName evidence="15">Phenylalanine--tRNA ligase beta subunit</fullName>
        <ecNumber evidence="15">6.1.1.20</ecNumber>
    </recommendedName>
    <alternativeName>
        <fullName evidence="15">Phenylalanyl-tRNA synthetase beta subunit</fullName>
        <shortName evidence="15">PheRS</shortName>
    </alternativeName>
</protein>
<evidence type="ECO:0000256" key="1">
    <source>
        <dbReference type="ARBA" id="ARBA00004496"/>
    </source>
</evidence>
<keyword evidence="11 16" id="KW-0694">RNA-binding</keyword>
<dbReference type="InterPro" id="IPR045864">
    <property type="entry name" value="aa-tRNA-synth_II/BPL/LPL"/>
</dbReference>
<keyword evidence="6 15" id="KW-0436">Ligase</keyword>
<evidence type="ECO:0000256" key="16">
    <source>
        <dbReference type="PROSITE-ProRule" id="PRU00209"/>
    </source>
</evidence>
<reference evidence="21" key="1">
    <citation type="journal article" date="2019" name="Int. J. Syst. Evol. Microbiol.">
        <title>The Global Catalogue of Microorganisms (GCM) 10K type strain sequencing project: providing services to taxonomists for standard genome sequencing and annotation.</title>
        <authorList>
            <consortium name="The Broad Institute Genomics Platform"/>
            <consortium name="The Broad Institute Genome Sequencing Center for Infectious Disease"/>
            <person name="Wu L."/>
            <person name="Ma J."/>
        </authorList>
    </citation>
    <scope>NUCLEOTIDE SEQUENCE [LARGE SCALE GENOMIC DNA]</scope>
    <source>
        <strain evidence="21">CCM 8896</strain>
    </source>
</reference>
<organism evidence="20 21">
    <name type="scientific">Agrilactobacillus yilanensis</name>
    <dbReference type="NCBI Taxonomy" id="2485997"/>
    <lineage>
        <taxon>Bacteria</taxon>
        <taxon>Bacillati</taxon>
        <taxon>Bacillota</taxon>
        <taxon>Bacilli</taxon>
        <taxon>Lactobacillales</taxon>
        <taxon>Lactobacillaceae</taxon>
        <taxon>Agrilactobacillus</taxon>
    </lineage>
</organism>
<dbReference type="Pfam" id="PF17759">
    <property type="entry name" value="tRNA_synthFbeta"/>
    <property type="match status" value="1"/>
</dbReference>
<dbReference type="InterPro" id="IPR012340">
    <property type="entry name" value="NA-bd_OB-fold"/>
</dbReference>
<dbReference type="SUPFAM" id="SSF54991">
    <property type="entry name" value="Anticodon-binding domain of PheRS"/>
    <property type="match status" value="1"/>
</dbReference>
<dbReference type="NCBIfam" id="TIGR00472">
    <property type="entry name" value="pheT_bact"/>
    <property type="match status" value="1"/>
</dbReference>
<dbReference type="InterPro" id="IPR005121">
    <property type="entry name" value="Fdx_antiC-bd"/>
</dbReference>
<feature type="binding site" evidence="15">
    <location>
        <position position="472"/>
    </location>
    <ligand>
        <name>Mg(2+)</name>
        <dbReference type="ChEBI" id="CHEBI:18420"/>
        <note>shared with alpha subunit</note>
    </ligand>
</feature>
<dbReference type="RefSeq" id="WP_125713159.1">
    <property type="nucleotide sequence ID" value="NZ_JBHTOP010000026.1"/>
</dbReference>
<comment type="cofactor">
    <cofactor evidence="15">
        <name>Mg(2+)</name>
        <dbReference type="ChEBI" id="CHEBI:18420"/>
    </cofactor>
    <text evidence="15">Binds 2 magnesium ions per tetramer.</text>
</comment>
<feature type="domain" description="TRNA-binding" evidence="17">
    <location>
        <begin position="39"/>
        <end position="154"/>
    </location>
</feature>
<dbReference type="Gene3D" id="3.30.930.10">
    <property type="entry name" value="Bira Bifunctional Protein, Domain 2"/>
    <property type="match status" value="1"/>
</dbReference>
<evidence type="ECO:0000256" key="11">
    <source>
        <dbReference type="ARBA" id="ARBA00022884"/>
    </source>
</evidence>
<dbReference type="PROSITE" id="PS50886">
    <property type="entry name" value="TRBD"/>
    <property type="match status" value="1"/>
</dbReference>
<dbReference type="InterPro" id="IPR002547">
    <property type="entry name" value="tRNA-bd_dom"/>
</dbReference>
<dbReference type="HAMAP" id="MF_00283">
    <property type="entry name" value="Phe_tRNA_synth_beta1"/>
    <property type="match status" value="1"/>
</dbReference>
<accession>A0ABW4J979</accession>
<dbReference type="SUPFAM" id="SSF50249">
    <property type="entry name" value="Nucleic acid-binding proteins"/>
    <property type="match status" value="1"/>
</dbReference>
<keyword evidence="21" id="KW-1185">Reference proteome</keyword>
<evidence type="ECO:0000256" key="6">
    <source>
        <dbReference type="ARBA" id="ARBA00022598"/>
    </source>
</evidence>
<keyword evidence="13 15" id="KW-0030">Aminoacyl-tRNA synthetase</keyword>
<dbReference type="InterPro" id="IPR045060">
    <property type="entry name" value="Phe-tRNA-ligase_IIc_bsu"/>
</dbReference>
<evidence type="ECO:0000256" key="13">
    <source>
        <dbReference type="ARBA" id="ARBA00023146"/>
    </source>
</evidence>
<dbReference type="Pfam" id="PF03483">
    <property type="entry name" value="B3_4"/>
    <property type="match status" value="1"/>
</dbReference>
<dbReference type="Gene3D" id="2.40.50.140">
    <property type="entry name" value="Nucleic acid-binding proteins"/>
    <property type="match status" value="1"/>
</dbReference>
<dbReference type="NCBIfam" id="NF045760">
    <property type="entry name" value="YtpR"/>
    <property type="match status" value="1"/>
</dbReference>
<evidence type="ECO:0000256" key="2">
    <source>
        <dbReference type="ARBA" id="ARBA00008653"/>
    </source>
</evidence>
<keyword evidence="9 15" id="KW-0067">ATP-binding</keyword>
<dbReference type="InterPro" id="IPR036690">
    <property type="entry name" value="Fdx_antiC-bd_sf"/>
</dbReference>
<dbReference type="SUPFAM" id="SSF55681">
    <property type="entry name" value="Class II aaRS and biotin synthetases"/>
    <property type="match status" value="1"/>
</dbReference>
<dbReference type="EC" id="6.1.1.20" evidence="15"/>
<keyword evidence="12 15" id="KW-0648">Protein biosynthesis</keyword>
<dbReference type="CDD" id="cd02796">
    <property type="entry name" value="tRNA_bind_bactPheRS"/>
    <property type="match status" value="1"/>
</dbReference>
<dbReference type="PANTHER" id="PTHR10947:SF0">
    <property type="entry name" value="PHENYLALANINE--TRNA LIGASE BETA SUBUNIT"/>
    <property type="match status" value="1"/>
</dbReference>
<dbReference type="InterPro" id="IPR033714">
    <property type="entry name" value="tRNA_bind_bactPheRS"/>
</dbReference>
<feature type="domain" description="B5" evidence="19">
    <location>
        <begin position="408"/>
        <end position="484"/>
    </location>
</feature>
<dbReference type="EMBL" id="JBHTOP010000026">
    <property type="protein sequence ID" value="MFD1672767.1"/>
    <property type="molecule type" value="Genomic_DNA"/>
</dbReference>
<dbReference type="InterPro" id="IPR005147">
    <property type="entry name" value="tRNA_synthase_B5-dom"/>
</dbReference>
<evidence type="ECO:0000256" key="7">
    <source>
        <dbReference type="ARBA" id="ARBA00022723"/>
    </source>
</evidence>
<dbReference type="SMART" id="SM00873">
    <property type="entry name" value="B3_4"/>
    <property type="match status" value="1"/>
</dbReference>
<comment type="subcellular location">
    <subcellularLocation>
        <location evidence="1 15">Cytoplasm</location>
    </subcellularLocation>
</comment>
<comment type="similarity">
    <text evidence="2 15">Belongs to the phenylalanyl-tRNA synthetase beta subunit family. Type 1 subfamily.</text>
</comment>
<dbReference type="Gene3D" id="3.30.70.380">
    <property type="entry name" value="Ferrodoxin-fold anticodon-binding domain"/>
    <property type="match status" value="1"/>
</dbReference>
<keyword evidence="4 15" id="KW-0963">Cytoplasm</keyword>
<evidence type="ECO:0000313" key="20">
    <source>
        <dbReference type="EMBL" id="MFD1672767.1"/>
    </source>
</evidence>